<dbReference type="FunFam" id="3.30.559.10:FF:000007">
    <property type="entry name" value="Dihydrolipoamide acetyltransferase component of pyruvate dehydrogenase complex"/>
    <property type="match status" value="1"/>
</dbReference>
<dbReference type="Pfam" id="PF00198">
    <property type="entry name" value="2-oxoacid_dh"/>
    <property type="match status" value="1"/>
</dbReference>
<dbReference type="GO" id="GO:0016407">
    <property type="term" value="F:acetyltransferase activity"/>
    <property type="evidence" value="ECO:0007669"/>
    <property type="project" value="TreeGrafter"/>
</dbReference>
<dbReference type="RefSeq" id="WP_155354056.1">
    <property type="nucleotide sequence ID" value="NZ_BAAAHL010000038.1"/>
</dbReference>
<proteinExistence type="inferred from homology"/>
<feature type="domain" description="2-oxoacid dehydrogenase acyltransferase catalytic" evidence="6">
    <location>
        <begin position="15"/>
        <end position="243"/>
    </location>
</feature>
<evidence type="ECO:0000313" key="7">
    <source>
        <dbReference type="EMBL" id="GES08457.1"/>
    </source>
</evidence>
<evidence type="ECO:0000256" key="1">
    <source>
        <dbReference type="ARBA" id="ARBA00001938"/>
    </source>
</evidence>
<keyword evidence="4" id="KW-0450">Lipoyl</keyword>
<evidence type="ECO:0000313" key="8">
    <source>
        <dbReference type="Proteomes" id="UP000331127"/>
    </source>
</evidence>
<sequence>MTIAPSFTPSPLRGTTAKLTRLRKTIARRMMESLQGSAQLTTVVEVDVTGIAALRDQHKAAFAHREGVKLSFLPFFAKAAVEALQIYPLVNSTLNLEEGTVTFPDAEHLGIAVDTDKGLYVPVIKHAGAKSLAELARAIDDLASRTRDGTASLDDMSGGTFTITNTGSRGALFDTPIINHPQSAILGTGAVVSRPAAVRDAEGNETIALRSIAYLALSYDHRIVDGADAARYLNWVKSRLEAADFAKEITIS</sequence>
<dbReference type="PANTHER" id="PTHR43178:SF5">
    <property type="entry name" value="LIPOAMIDE ACYLTRANSFERASE COMPONENT OF BRANCHED-CHAIN ALPHA-KETO ACID DEHYDROGENASE COMPLEX, MITOCHONDRIAL"/>
    <property type="match status" value="1"/>
</dbReference>
<gene>
    <name evidence="7" type="ORF">Amac_020530</name>
</gene>
<dbReference type="GO" id="GO:0005737">
    <property type="term" value="C:cytoplasm"/>
    <property type="evidence" value="ECO:0007669"/>
    <property type="project" value="TreeGrafter"/>
</dbReference>
<dbReference type="OrthoDB" id="9805770at2"/>
<reference evidence="7 8" key="1">
    <citation type="submission" date="2019-10" db="EMBL/GenBank/DDBJ databases">
        <title>Whole genome shotgun sequence of Acrocarpospora macrocephala NBRC 16266.</title>
        <authorList>
            <person name="Ichikawa N."/>
            <person name="Kimura A."/>
            <person name="Kitahashi Y."/>
            <person name="Komaki H."/>
            <person name="Oguchi A."/>
        </authorList>
    </citation>
    <scope>NUCLEOTIDE SEQUENCE [LARGE SCALE GENOMIC DNA]</scope>
    <source>
        <strain evidence="7 8">NBRC 16266</strain>
    </source>
</reference>
<evidence type="ECO:0000256" key="2">
    <source>
        <dbReference type="ARBA" id="ARBA00007317"/>
    </source>
</evidence>
<dbReference type="InterPro" id="IPR050743">
    <property type="entry name" value="2-oxoacid_DH_E2_comp"/>
</dbReference>
<evidence type="ECO:0000256" key="3">
    <source>
        <dbReference type="ARBA" id="ARBA00022679"/>
    </source>
</evidence>
<dbReference type="EMBL" id="BLAE01000010">
    <property type="protein sequence ID" value="GES08457.1"/>
    <property type="molecule type" value="Genomic_DNA"/>
</dbReference>
<name>A0A5M3WH51_9ACTN</name>
<dbReference type="AlphaFoldDB" id="A0A5M3WH51"/>
<dbReference type="SUPFAM" id="SSF52777">
    <property type="entry name" value="CoA-dependent acyltransferases"/>
    <property type="match status" value="1"/>
</dbReference>
<comment type="cofactor">
    <cofactor evidence="1">
        <name>(R)-lipoate</name>
        <dbReference type="ChEBI" id="CHEBI:83088"/>
    </cofactor>
</comment>
<dbReference type="PANTHER" id="PTHR43178">
    <property type="entry name" value="DIHYDROLIPOAMIDE ACETYLTRANSFERASE COMPONENT OF PYRUVATE DEHYDROGENASE COMPLEX"/>
    <property type="match status" value="1"/>
</dbReference>
<accession>A0A5M3WH51</accession>
<dbReference type="GO" id="GO:0031405">
    <property type="term" value="F:lipoic acid binding"/>
    <property type="evidence" value="ECO:0007669"/>
    <property type="project" value="TreeGrafter"/>
</dbReference>
<keyword evidence="5" id="KW-0012">Acyltransferase</keyword>
<evidence type="ECO:0000259" key="6">
    <source>
        <dbReference type="Pfam" id="PF00198"/>
    </source>
</evidence>
<organism evidence="7 8">
    <name type="scientific">Acrocarpospora macrocephala</name>
    <dbReference type="NCBI Taxonomy" id="150177"/>
    <lineage>
        <taxon>Bacteria</taxon>
        <taxon>Bacillati</taxon>
        <taxon>Actinomycetota</taxon>
        <taxon>Actinomycetes</taxon>
        <taxon>Streptosporangiales</taxon>
        <taxon>Streptosporangiaceae</taxon>
        <taxon>Acrocarpospora</taxon>
    </lineage>
</organism>
<evidence type="ECO:0000256" key="4">
    <source>
        <dbReference type="ARBA" id="ARBA00022823"/>
    </source>
</evidence>
<comment type="similarity">
    <text evidence="2">Belongs to the 2-oxoacid dehydrogenase family.</text>
</comment>
<dbReference type="InterPro" id="IPR001078">
    <property type="entry name" value="2-oxoacid_DH_actylTfrase"/>
</dbReference>
<dbReference type="InterPro" id="IPR023213">
    <property type="entry name" value="CAT-like_dom_sf"/>
</dbReference>
<keyword evidence="8" id="KW-1185">Reference proteome</keyword>
<evidence type="ECO:0000256" key="5">
    <source>
        <dbReference type="ARBA" id="ARBA00023315"/>
    </source>
</evidence>
<dbReference type="Gene3D" id="3.30.559.10">
    <property type="entry name" value="Chloramphenicol acetyltransferase-like domain"/>
    <property type="match status" value="1"/>
</dbReference>
<keyword evidence="3" id="KW-0808">Transferase</keyword>
<comment type="caution">
    <text evidence="7">The sequence shown here is derived from an EMBL/GenBank/DDBJ whole genome shotgun (WGS) entry which is preliminary data.</text>
</comment>
<protein>
    <recommendedName>
        <fullName evidence="6">2-oxoacid dehydrogenase acyltransferase catalytic domain-containing protein</fullName>
    </recommendedName>
</protein>
<dbReference type="Proteomes" id="UP000331127">
    <property type="component" value="Unassembled WGS sequence"/>
</dbReference>